<evidence type="ECO:0008006" key="4">
    <source>
        <dbReference type="Google" id="ProtNLM"/>
    </source>
</evidence>
<dbReference type="EMBL" id="KZ107848">
    <property type="protein sequence ID" value="OSS47568.1"/>
    <property type="molecule type" value="Genomic_DNA"/>
</dbReference>
<evidence type="ECO:0000313" key="2">
    <source>
        <dbReference type="EMBL" id="OSS47568.1"/>
    </source>
</evidence>
<proteinExistence type="predicted"/>
<dbReference type="SUPFAM" id="SSF54768">
    <property type="entry name" value="dsRNA-binding domain-like"/>
    <property type="match status" value="1"/>
</dbReference>
<dbReference type="AlphaFoldDB" id="A0A1Y2LX69"/>
<dbReference type="OMA" id="NYQARFW"/>
<name>A0A1Y2LX69_EPING</name>
<dbReference type="PANTHER" id="PTHR42030">
    <property type="entry name" value="DRBM DOMAIN-CONTAINING PROTEIN"/>
    <property type="match status" value="1"/>
</dbReference>
<accession>A0A1Y2LX69</accession>
<feature type="region of interest" description="Disordered" evidence="1">
    <location>
        <begin position="92"/>
        <end position="113"/>
    </location>
</feature>
<dbReference type="InParanoid" id="A0A1Y2LX69"/>
<evidence type="ECO:0000256" key="1">
    <source>
        <dbReference type="SAM" id="MobiDB-lite"/>
    </source>
</evidence>
<dbReference type="Proteomes" id="UP000193240">
    <property type="component" value="Unassembled WGS sequence"/>
</dbReference>
<protein>
    <recommendedName>
        <fullName evidence="4">DRBM domain-containing protein</fullName>
    </recommendedName>
</protein>
<keyword evidence="3" id="KW-1185">Reference proteome</keyword>
<reference evidence="2 3" key="1">
    <citation type="journal article" date="2017" name="Genome Announc.">
        <title>Genome sequence of the saprophytic ascomycete Epicoccum nigrum ICMP 19927 strain isolated from New Zealand.</title>
        <authorList>
            <person name="Fokin M."/>
            <person name="Fleetwood D."/>
            <person name="Weir B.S."/>
            <person name="Villas-Boas S.G."/>
        </authorList>
    </citation>
    <scope>NUCLEOTIDE SEQUENCE [LARGE SCALE GENOMIC DNA]</scope>
    <source>
        <strain evidence="2 3">ICMP 19927</strain>
    </source>
</reference>
<evidence type="ECO:0000313" key="3">
    <source>
        <dbReference type="Proteomes" id="UP000193240"/>
    </source>
</evidence>
<dbReference type="PANTHER" id="PTHR42030:SF1">
    <property type="entry name" value="DRBM DOMAIN-CONTAINING PROTEIN"/>
    <property type="match status" value="1"/>
</dbReference>
<sequence length="113" mass="12602">MAHGKSWNDRLKEHCQVKNLGEVMYQDVSDRRGTSLPGIKRLIPNTRIGGRTAWSTIAVVNGMHYPARFWYDGARIEQAKEDAAEIALRQLTGCTDPKEQPPPAAQYGRALPA</sequence>
<organism evidence="2 3">
    <name type="scientific">Epicoccum nigrum</name>
    <name type="common">Soil fungus</name>
    <name type="synonym">Epicoccum purpurascens</name>
    <dbReference type="NCBI Taxonomy" id="105696"/>
    <lineage>
        <taxon>Eukaryota</taxon>
        <taxon>Fungi</taxon>
        <taxon>Dikarya</taxon>
        <taxon>Ascomycota</taxon>
        <taxon>Pezizomycotina</taxon>
        <taxon>Dothideomycetes</taxon>
        <taxon>Pleosporomycetidae</taxon>
        <taxon>Pleosporales</taxon>
        <taxon>Pleosporineae</taxon>
        <taxon>Didymellaceae</taxon>
        <taxon>Epicoccum</taxon>
    </lineage>
</organism>
<gene>
    <name evidence="2" type="ORF">B5807_07529</name>
</gene>